<dbReference type="RefSeq" id="WP_087185654.1">
    <property type="nucleotide sequence ID" value="NZ_NFHO01000001.1"/>
</dbReference>
<evidence type="ECO:0000313" key="2">
    <source>
        <dbReference type="EMBL" id="OUN44541.1"/>
    </source>
</evidence>
<name>A0A1Y3U6Y5_9ACTN</name>
<evidence type="ECO:0000313" key="3">
    <source>
        <dbReference type="Proteomes" id="UP000196560"/>
    </source>
</evidence>
<keyword evidence="1" id="KW-1133">Transmembrane helix</keyword>
<evidence type="ECO:0000256" key="1">
    <source>
        <dbReference type="SAM" id="Phobius"/>
    </source>
</evidence>
<accession>A0A1Y3U6Y5</accession>
<keyword evidence="1" id="KW-0472">Membrane</keyword>
<gene>
    <name evidence="2" type="ORF">B5G21_00965</name>
</gene>
<reference evidence="3" key="1">
    <citation type="submission" date="2017-04" db="EMBL/GenBank/DDBJ databases">
        <title>Function of individual gut microbiota members based on whole genome sequencing of pure cultures obtained from chicken caecum.</title>
        <authorList>
            <person name="Medvecky M."/>
            <person name="Cejkova D."/>
            <person name="Polansky O."/>
            <person name="Karasova D."/>
            <person name="Kubasova T."/>
            <person name="Cizek A."/>
            <person name="Rychlik I."/>
        </authorList>
    </citation>
    <scope>NUCLEOTIDE SEQUENCE [LARGE SCALE GENOMIC DNA]</scope>
    <source>
        <strain evidence="3">An70</strain>
    </source>
</reference>
<feature type="transmembrane region" description="Helical" evidence="1">
    <location>
        <begin position="46"/>
        <end position="64"/>
    </location>
</feature>
<protein>
    <recommendedName>
        <fullName evidence="4">DUF5673 domain-containing protein</fullName>
    </recommendedName>
</protein>
<keyword evidence="3" id="KW-1185">Reference proteome</keyword>
<dbReference type="EMBL" id="NFHO01000001">
    <property type="protein sequence ID" value="OUN44541.1"/>
    <property type="molecule type" value="Genomic_DNA"/>
</dbReference>
<dbReference type="AlphaFoldDB" id="A0A1Y3U6Y5"/>
<feature type="transmembrane region" description="Helical" evidence="1">
    <location>
        <begin position="70"/>
        <end position="88"/>
    </location>
</feature>
<keyword evidence="1" id="KW-0812">Transmembrane</keyword>
<dbReference type="STRING" id="1118060.GCA_000311845_00914"/>
<dbReference type="Proteomes" id="UP000196560">
    <property type="component" value="Unassembled WGS sequence"/>
</dbReference>
<comment type="caution">
    <text evidence="2">The sequence shown here is derived from an EMBL/GenBank/DDBJ whole genome shotgun (WGS) entry which is preliminary data.</text>
</comment>
<evidence type="ECO:0008006" key="4">
    <source>
        <dbReference type="Google" id="ProtNLM"/>
    </source>
</evidence>
<dbReference type="eggNOG" id="ENOG5031V1N">
    <property type="taxonomic scope" value="Bacteria"/>
</dbReference>
<proteinExistence type="predicted"/>
<organism evidence="2 3">
    <name type="scientific">Enorma massiliensis</name>
    <dbReference type="NCBI Taxonomy" id="1472761"/>
    <lineage>
        <taxon>Bacteria</taxon>
        <taxon>Bacillati</taxon>
        <taxon>Actinomycetota</taxon>
        <taxon>Coriobacteriia</taxon>
        <taxon>Coriobacteriales</taxon>
        <taxon>Coriobacteriaceae</taxon>
        <taxon>Enorma</taxon>
    </lineage>
</organism>
<sequence length="155" mass="16373">MPAFFSSFGVLEWTLVIVAALLVCYSVYLAIDQRGSLRFVVPREPVNAVVAAAVAVLGIGYFVVRGAQPDDFSACCVLVAVGASLALVRSGMGPHGIYQGGMRVGWDRIEQVESVAVAGGVSVRYTMRGAERELVLPGADAGAVEAFLADMRKIH</sequence>
<feature type="transmembrane region" description="Helical" evidence="1">
    <location>
        <begin position="13"/>
        <end position="31"/>
    </location>
</feature>